<feature type="domain" description="HTH marR-type" evidence="2">
    <location>
        <begin position="30"/>
        <end position="166"/>
    </location>
</feature>
<evidence type="ECO:0000256" key="1">
    <source>
        <dbReference type="SAM" id="MobiDB-lite"/>
    </source>
</evidence>
<dbReference type="PANTHER" id="PTHR33164:SF57">
    <property type="entry name" value="MARR-FAMILY TRANSCRIPTIONAL REGULATOR"/>
    <property type="match status" value="1"/>
</dbReference>
<dbReference type="EMBL" id="JAUORK010000024">
    <property type="protein sequence ID" value="MDO6673391.1"/>
    <property type="molecule type" value="Genomic_DNA"/>
</dbReference>
<dbReference type="AlphaFoldDB" id="A0AAP4U2I9"/>
<reference evidence="3" key="1">
    <citation type="submission" date="2023-07" db="EMBL/GenBank/DDBJ databases">
        <title>Genome content predicts the carbon catabolic preferences of heterotrophic bacteria.</title>
        <authorList>
            <person name="Gralka M."/>
        </authorList>
    </citation>
    <scope>NUCLEOTIDE SEQUENCE</scope>
    <source>
        <strain evidence="3">C2R13</strain>
    </source>
</reference>
<dbReference type="Proteomes" id="UP001170481">
    <property type="component" value="Unassembled WGS sequence"/>
</dbReference>
<dbReference type="RefSeq" id="WP_054557009.1">
    <property type="nucleotide sequence ID" value="NZ_JAHKQM010000015.1"/>
</dbReference>
<accession>A0AAP4U2I9</accession>
<protein>
    <submittedName>
        <fullName evidence="3">MarR family winged helix-turn-helix transcriptional regulator</fullName>
    </submittedName>
</protein>
<evidence type="ECO:0000313" key="4">
    <source>
        <dbReference type="Proteomes" id="UP001170481"/>
    </source>
</evidence>
<dbReference type="GO" id="GO:0006950">
    <property type="term" value="P:response to stress"/>
    <property type="evidence" value="ECO:0007669"/>
    <property type="project" value="TreeGrafter"/>
</dbReference>
<comment type="caution">
    <text evidence="3">The sequence shown here is derived from an EMBL/GenBank/DDBJ whole genome shotgun (WGS) entry which is preliminary data.</text>
</comment>
<feature type="compositionally biased region" description="Basic and acidic residues" evidence="1">
    <location>
        <begin position="1"/>
        <end position="14"/>
    </location>
</feature>
<proteinExistence type="predicted"/>
<organism evidence="3 4">
    <name type="scientific">Cobetia amphilecti</name>
    <dbReference type="NCBI Taxonomy" id="1055104"/>
    <lineage>
        <taxon>Bacteria</taxon>
        <taxon>Pseudomonadati</taxon>
        <taxon>Pseudomonadota</taxon>
        <taxon>Gammaproteobacteria</taxon>
        <taxon>Oceanospirillales</taxon>
        <taxon>Halomonadaceae</taxon>
        <taxon>Cobetia</taxon>
    </lineage>
</organism>
<dbReference type="Pfam" id="PF12802">
    <property type="entry name" value="MarR_2"/>
    <property type="match status" value="1"/>
</dbReference>
<feature type="region of interest" description="Disordered" evidence="1">
    <location>
        <begin position="1"/>
        <end position="22"/>
    </location>
</feature>
<sequence length="172" mass="19873">MQRTDDTPEARDALDGEASQDTPRCELDLDQFLPYRLNRLAERTSEAMFARYGERFAINVAEWRLLAWLSRGVPMTAREISLRTHMDKVRVSRAVKSLESRELILRRPSEQDQRAQLLVLTAEGEAMLAELIPEARRFEDELLGAVNARQYRDLLLTMQTLERQLDQLPGSD</sequence>
<dbReference type="InterPro" id="IPR039422">
    <property type="entry name" value="MarR/SlyA-like"/>
</dbReference>
<name>A0AAP4U2I9_9GAMM</name>
<dbReference type="InterPro" id="IPR036388">
    <property type="entry name" value="WH-like_DNA-bd_sf"/>
</dbReference>
<dbReference type="SMART" id="SM00347">
    <property type="entry name" value="HTH_MARR"/>
    <property type="match status" value="1"/>
</dbReference>
<dbReference type="Gene3D" id="1.10.10.10">
    <property type="entry name" value="Winged helix-like DNA-binding domain superfamily/Winged helix DNA-binding domain"/>
    <property type="match status" value="1"/>
</dbReference>
<evidence type="ECO:0000313" key="3">
    <source>
        <dbReference type="EMBL" id="MDO6673391.1"/>
    </source>
</evidence>
<dbReference type="GO" id="GO:0003700">
    <property type="term" value="F:DNA-binding transcription factor activity"/>
    <property type="evidence" value="ECO:0007669"/>
    <property type="project" value="InterPro"/>
</dbReference>
<dbReference type="PANTHER" id="PTHR33164">
    <property type="entry name" value="TRANSCRIPTIONAL REGULATOR, MARR FAMILY"/>
    <property type="match status" value="1"/>
</dbReference>
<evidence type="ECO:0000259" key="2">
    <source>
        <dbReference type="PROSITE" id="PS50995"/>
    </source>
</evidence>
<dbReference type="SUPFAM" id="SSF46785">
    <property type="entry name" value="Winged helix' DNA-binding domain"/>
    <property type="match status" value="1"/>
</dbReference>
<gene>
    <name evidence="3" type="ORF">Q4535_14855</name>
</gene>
<dbReference type="InterPro" id="IPR000835">
    <property type="entry name" value="HTH_MarR-typ"/>
</dbReference>
<dbReference type="InterPro" id="IPR036390">
    <property type="entry name" value="WH_DNA-bd_sf"/>
</dbReference>
<dbReference type="PROSITE" id="PS50995">
    <property type="entry name" value="HTH_MARR_2"/>
    <property type="match status" value="1"/>
</dbReference>